<keyword evidence="1" id="KW-0346">Stress response</keyword>
<keyword evidence="2" id="KW-0456">Lyase</keyword>
<gene>
    <name evidence="5" type="ORF">EGYM00163_LOCUS1750</name>
</gene>
<feature type="domain" description="DJ-1/PfpI" evidence="4">
    <location>
        <begin position="12"/>
        <end position="208"/>
    </location>
</feature>
<dbReference type="InterPro" id="IPR029062">
    <property type="entry name" value="Class_I_gatase-like"/>
</dbReference>
<accession>A0A7S4C940</accession>
<evidence type="ECO:0000256" key="1">
    <source>
        <dbReference type="ARBA" id="ARBA00023016"/>
    </source>
</evidence>
<reference evidence="5" key="1">
    <citation type="submission" date="2021-01" db="EMBL/GenBank/DDBJ databases">
        <authorList>
            <person name="Corre E."/>
            <person name="Pelletier E."/>
            <person name="Niang G."/>
            <person name="Scheremetjew M."/>
            <person name="Finn R."/>
            <person name="Kale V."/>
            <person name="Holt S."/>
            <person name="Cochrane G."/>
            <person name="Meng A."/>
            <person name="Brown T."/>
            <person name="Cohen L."/>
        </authorList>
    </citation>
    <scope>NUCLEOTIDE SEQUENCE</scope>
    <source>
        <strain evidence="5">CCMP1594</strain>
    </source>
</reference>
<evidence type="ECO:0000256" key="2">
    <source>
        <dbReference type="ARBA" id="ARBA00023239"/>
    </source>
</evidence>
<dbReference type="InterPro" id="IPR002818">
    <property type="entry name" value="DJ-1/PfpI"/>
</dbReference>
<comment type="similarity">
    <text evidence="3">Belongs to the peptidase C56 family. HSP31-like subfamily.</text>
</comment>
<protein>
    <recommendedName>
        <fullName evidence="4">DJ-1/PfpI domain-containing protein</fullName>
    </recommendedName>
</protein>
<dbReference type="GO" id="GO:0019172">
    <property type="term" value="F:glyoxalase III activity"/>
    <property type="evidence" value="ECO:0007669"/>
    <property type="project" value="TreeGrafter"/>
</dbReference>
<dbReference type="AlphaFoldDB" id="A0A7S4C940"/>
<dbReference type="InterPro" id="IPR050325">
    <property type="entry name" value="Prot/Nucl_acid_deglycase"/>
</dbReference>
<dbReference type="Gene3D" id="3.40.50.880">
    <property type="match status" value="1"/>
</dbReference>
<evidence type="ECO:0000256" key="3">
    <source>
        <dbReference type="ARBA" id="ARBA00038493"/>
    </source>
</evidence>
<evidence type="ECO:0000259" key="4">
    <source>
        <dbReference type="Pfam" id="PF01965"/>
    </source>
</evidence>
<dbReference type="GO" id="GO:0005737">
    <property type="term" value="C:cytoplasm"/>
    <property type="evidence" value="ECO:0007669"/>
    <property type="project" value="TreeGrafter"/>
</dbReference>
<dbReference type="SUPFAM" id="SSF52317">
    <property type="entry name" value="Class I glutamine amidotransferase-like"/>
    <property type="match status" value="1"/>
</dbReference>
<dbReference type="PANTHER" id="PTHR48094">
    <property type="entry name" value="PROTEIN/NUCLEIC ACID DEGLYCASE DJ-1-RELATED"/>
    <property type="match status" value="1"/>
</dbReference>
<sequence length="211" mass="21992">MGDHETGSWLEETAGPYNVYTGAGHHVDIVSISGGEIPIDKGSRSEAFYTEECKKFEADATATQKLKNSLKLGDVQLTDYDAVHLSGGHGTCVDFYNNTALYSAVDAVYAAGKIVAAVCHGPTGILGCKKPDGSPLVQGLTVTGFTDSEEAAVGLTSKVPVLLESEMKRLGGKFIAGADWTSNVQVDGKLVTGQNPQSSVALAEAVVKLLG</sequence>
<proteinExistence type="inferred from homology"/>
<dbReference type="EMBL" id="HBJA01005258">
    <property type="protein sequence ID" value="CAE0790636.1"/>
    <property type="molecule type" value="Transcribed_RNA"/>
</dbReference>
<dbReference type="CDD" id="cd03141">
    <property type="entry name" value="GATase1_Hsp31_like"/>
    <property type="match status" value="1"/>
</dbReference>
<dbReference type="PANTHER" id="PTHR48094:SF11">
    <property type="entry name" value="GLUTATHIONE-INDEPENDENT GLYOXALASE HSP31-RELATED"/>
    <property type="match status" value="1"/>
</dbReference>
<dbReference type="Pfam" id="PF01965">
    <property type="entry name" value="DJ-1_PfpI"/>
    <property type="match status" value="1"/>
</dbReference>
<evidence type="ECO:0000313" key="5">
    <source>
        <dbReference type="EMBL" id="CAE0790636.1"/>
    </source>
</evidence>
<dbReference type="GO" id="GO:0019243">
    <property type="term" value="P:methylglyoxal catabolic process to D-lactate via S-lactoyl-glutathione"/>
    <property type="evidence" value="ECO:0007669"/>
    <property type="project" value="TreeGrafter"/>
</dbReference>
<name>A0A7S4C940_9EUGL</name>
<organism evidence="5">
    <name type="scientific">Eutreptiella gymnastica</name>
    <dbReference type="NCBI Taxonomy" id="73025"/>
    <lineage>
        <taxon>Eukaryota</taxon>
        <taxon>Discoba</taxon>
        <taxon>Euglenozoa</taxon>
        <taxon>Euglenida</taxon>
        <taxon>Spirocuta</taxon>
        <taxon>Euglenophyceae</taxon>
        <taxon>Eutreptiales</taxon>
        <taxon>Eutreptiaceae</taxon>
        <taxon>Eutreptiella</taxon>
    </lineage>
</organism>